<dbReference type="InterPro" id="IPR036900">
    <property type="entry name" value="A-D-PHexomutase_C_sf"/>
</dbReference>
<dbReference type="InterPro" id="IPR016055">
    <property type="entry name" value="A-D-PHexomutase_a/b/a-I/II/III"/>
</dbReference>
<name>A0A2A4CN30_9RHOB</name>
<dbReference type="Gene3D" id="3.30.310.50">
    <property type="entry name" value="Alpha-D-phosphohexomutase, C-terminal domain"/>
    <property type="match status" value="1"/>
</dbReference>
<accession>A0A2A4CN30</accession>
<keyword evidence="3" id="KW-0597">Phosphoprotein</keyword>
<protein>
    <submittedName>
        <fullName evidence="11">Phosphomannomutase</fullName>
    </submittedName>
</protein>
<reference evidence="11 12" key="1">
    <citation type="submission" date="2017-09" db="EMBL/GenBank/DDBJ databases">
        <title>A multilocus sequence analysis scheme for characterization of bacteria in the genus Thioclava.</title>
        <authorList>
            <person name="Liu Y."/>
            <person name="Shao Z."/>
        </authorList>
    </citation>
    <scope>NUCLEOTIDE SEQUENCE [LARGE SCALE GENOMIC DNA]</scope>
    <source>
        <strain evidence="11 12">CAU 1312</strain>
    </source>
</reference>
<dbReference type="Pfam" id="PF02879">
    <property type="entry name" value="PGM_PMM_II"/>
    <property type="match status" value="1"/>
</dbReference>
<feature type="domain" description="Alpha-D-phosphohexomutase alpha/beta/alpha" evidence="10">
    <location>
        <begin position="148"/>
        <end position="241"/>
    </location>
</feature>
<dbReference type="GO" id="GO:0005975">
    <property type="term" value="P:carbohydrate metabolic process"/>
    <property type="evidence" value="ECO:0007669"/>
    <property type="project" value="InterPro"/>
</dbReference>
<dbReference type="InterPro" id="IPR050060">
    <property type="entry name" value="Phosphoglucosamine_mutase"/>
</dbReference>
<dbReference type="GO" id="GO:0004615">
    <property type="term" value="F:phosphomannomutase activity"/>
    <property type="evidence" value="ECO:0007669"/>
    <property type="project" value="TreeGrafter"/>
</dbReference>
<dbReference type="Pfam" id="PF00408">
    <property type="entry name" value="PGM_PMM_IV"/>
    <property type="match status" value="1"/>
</dbReference>
<dbReference type="GO" id="GO:0009252">
    <property type="term" value="P:peptidoglycan biosynthetic process"/>
    <property type="evidence" value="ECO:0007669"/>
    <property type="project" value="TreeGrafter"/>
</dbReference>
<dbReference type="RefSeq" id="WP_096430816.1">
    <property type="nucleotide sequence ID" value="NZ_NTJD01000002.1"/>
</dbReference>
<evidence type="ECO:0000259" key="10">
    <source>
        <dbReference type="Pfam" id="PF02879"/>
    </source>
</evidence>
<dbReference type="GO" id="GO:0005829">
    <property type="term" value="C:cytosol"/>
    <property type="evidence" value="ECO:0007669"/>
    <property type="project" value="TreeGrafter"/>
</dbReference>
<feature type="domain" description="Alpha-D-phosphohexomutase C-terminal" evidence="8">
    <location>
        <begin position="403"/>
        <end position="457"/>
    </location>
</feature>
<dbReference type="SUPFAM" id="SSF55957">
    <property type="entry name" value="Phosphoglucomutase, C-terminal domain"/>
    <property type="match status" value="1"/>
</dbReference>
<keyword evidence="5 7" id="KW-0460">Magnesium</keyword>
<dbReference type="InterPro" id="IPR005845">
    <property type="entry name" value="A-D-PHexomutase_a/b/a-II"/>
</dbReference>
<dbReference type="GO" id="GO:0006048">
    <property type="term" value="P:UDP-N-acetylglucosamine biosynthetic process"/>
    <property type="evidence" value="ECO:0007669"/>
    <property type="project" value="TreeGrafter"/>
</dbReference>
<feature type="domain" description="Alpha-D-phosphohexomutase alpha/beta/alpha" evidence="9">
    <location>
        <begin position="4"/>
        <end position="119"/>
    </location>
</feature>
<comment type="cofactor">
    <cofactor evidence="1">
        <name>Mg(2+)</name>
        <dbReference type="ChEBI" id="CHEBI:18420"/>
    </cofactor>
</comment>
<dbReference type="PANTHER" id="PTHR42946">
    <property type="entry name" value="PHOSPHOHEXOSE MUTASE"/>
    <property type="match status" value="1"/>
</dbReference>
<evidence type="ECO:0000256" key="1">
    <source>
        <dbReference type="ARBA" id="ARBA00001946"/>
    </source>
</evidence>
<gene>
    <name evidence="11" type="ORF">CLN94_02505</name>
</gene>
<dbReference type="SUPFAM" id="SSF53738">
    <property type="entry name" value="Phosphoglucomutase, first 3 domains"/>
    <property type="match status" value="2"/>
</dbReference>
<evidence type="ECO:0000313" key="11">
    <source>
        <dbReference type="EMBL" id="PCD77403.1"/>
    </source>
</evidence>
<keyword evidence="4 7" id="KW-0479">Metal-binding</keyword>
<keyword evidence="6" id="KW-0413">Isomerase</keyword>
<evidence type="ECO:0000256" key="2">
    <source>
        <dbReference type="ARBA" id="ARBA00010231"/>
    </source>
</evidence>
<dbReference type="GO" id="GO:0008966">
    <property type="term" value="F:phosphoglucosamine mutase activity"/>
    <property type="evidence" value="ECO:0007669"/>
    <property type="project" value="TreeGrafter"/>
</dbReference>
<dbReference type="AlphaFoldDB" id="A0A2A4CN30"/>
<dbReference type="InterPro" id="IPR005844">
    <property type="entry name" value="A-D-PHexomutase_a/b/a-I"/>
</dbReference>
<evidence type="ECO:0000256" key="3">
    <source>
        <dbReference type="ARBA" id="ARBA00022553"/>
    </source>
</evidence>
<dbReference type="PROSITE" id="PS00710">
    <property type="entry name" value="PGM_PMM"/>
    <property type="match status" value="1"/>
</dbReference>
<evidence type="ECO:0000313" key="12">
    <source>
        <dbReference type="Proteomes" id="UP000243507"/>
    </source>
</evidence>
<dbReference type="EMBL" id="NTJD01000002">
    <property type="protein sequence ID" value="PCD77403.1"/>
    <property type="molecule type" value="Genomic_DNA"/>
</dbReference>
<dbReference type="InterPro" id="IPR016066">
    <property type="entry name" value="A-D-PHexomutase_CS"/>
</dbReference>
<evidence type="ECO:0000256" key="7">
    <source>
        <dbReference type="RuleBase" id="RU004326"/>
    </source>
</evidence>
<dbReference type="InterPro" id="IPR005843">
    <property type="entry name" value="A-D-PHexomutase_C"/>
</dbReference>
<dbReference type="GO" id="GO:0000287">
    <property type="term" value="F:magnesium ion binding"/>
    <property type="evidence" value="ECO:0007669"/>
    <property type="project" value="InterPro"/>
</dbReference>
<comment type="caution">
    <text evidence="11">The sequence shown here is derived from an EMBL/GenBank/DDBJ whole genome shotgun (WGS) entry which is preliminary data.</text>
</comment>
<proteinExistence type="inferred from homology"/>
<evidence type="ECO:0000256" key="4">
    <source>
        <dbReference type="ARBA" id="ARBA00022723"/>
    </source>
</evidence>
<sequence>MPLQFGTSGLRGLARDFTPERVARWVDAYLAACRIGAQVFLARDLRASSPMIAGAVRAALIAAGRKVVDLGALPTPALALLAMAEGAGAIMVTGSHIPADRNGLKFYRPDGEIDKASEAAMRAAHDVGARALLDGPGVLERRTDAAQAYLARYAGAFGAEALAGMRIGVWAQSSVARDLLPALLRALGAEVIELARAGHFYPVDTEAVSPETRADLARWCAEYRLDALVSTDADGDRPLLMGGAGHLVAGDILGVLTARALGAEVVCTPVSANSMIEGMGAFRATRRRRIGSPYVIAEMLAEQAADPQARVAGFEPNGGFLLGFEAAAPAGPIAPLMTRDAVLPLATVLAEARRAGGMAALLATLPARATSADRLRDVPPEIAHGLLDSFATSPEARAAFFAPFGPEQCLDQTDGLRVTLADGRIVHLRASGNAPEFRVYTEAATPEAAEALLRAVMAALVPRLAA</sequence>
<evidence type="ECO:0000256" key="5">
    <source>
        <dbReference type="ARBA" id="ARBA00022842"/>
    </source>
</evidence>
<keyword evidence="12" id="KW-1185">Reference proteome</keyword>
<dbReference type="PANTHER" id="PTHR42946:SF1">
    <property type="entry name" value="PHOSPHOGLUCOMUTASE (ALPHA-D-GLUCOSE-1,6-BISPHOSPHATE-DEPENDENT)"/>
    <property type="match status" value="1"/>
</dbReference>
<evidence type="ECO:0000259" key="9">
    <source>
        <dbReference type="Pfam" id="PF02878"/>
    </source>
</evidence>
<evidence type="ECO:0000259" key="8">
    <source>
        <dbReference type="Pfam" id="PF00408"/>
    </source>
</evidence>
<organism evidence="11 12">
    <name type="scientific">Pseudothioclava arenosa</name>
    <dbReference type="NCBI Taxonomy" id="1795308"/>
    <lineage>
        <taxon>Bacteria</taxon>
        <taxon>Pseudomonadati</taxon>
        <taxon>Pseudomonadota</taxon>
        <taxon>Alphaproteobacteria</taxon>
        <taxon>Rhodobacterales</taxon>
        <taxon>Paracoccaceae</taxon>
        <taxon>Pseudothioclava</taxon>
    </lineage>
</organism>
<dbReference type="Proteomes" id="UP000243507">
    <property type="component" value="Unassembled WGS sequence"/>
</dbReference>
<dbReference type="OrthoDB" id="9803322at2"/>
<dbReference type="Gene3D" id="3.40.120.10">
    <property type="entry name" value="Alpha-D-Glucose-1,6-Bisphosphate, subunit A, domain 3"/>
    <property type="match status" value="3"/>
</dbReference>
<comment type="similarity">
    <text evidence="2 7">Belongs to the phosphohexose mutase family.</text>
</comment>
<evidence type="ECO:0000256" key="6">
    <source>
        <dbReference type="ARBA" id="ARBA00023235"/>
    </source>
</evidence>
<dbReference type="Pfam" id="PF02878">
    <property type="entry name" value="PGM_PMM_I"/>
    <property type="match status" value="1"/>
</dbReference>